<protein>
    <submittedName>
        <fullName evidence="8">Protein kinase domain protein</fullName>
        <ecNumber evidence="8">2.7.11.15</ecNumber>
    </submittedName>
</protein>
<sequence length="218" mass="25967">MEYSINGELYYYISQQSYLFDEDLARFYFSQILNVLEFLHSSGYCHRDIKPENILLDEFFNIKLVDFGMSCNQENYNEKNLNYFVGTKSYAAPEIIHKIPYNGFKVDIFALGVILFCMVSGFPPYYQKAAINDPYYKYFAENEKDLYWNVIQAKFNKCYSIEFICLINGMLEFNPDERFSLQDIFNDQWLQKGNLISKDEVIRRMQIIKQNINFQGDF</sequence>
<dbReference type="STRING" id="857967.G0R118"/>
<dbReference type="OMA" id="EFLMNGA"/>
<feature type="domain" description="Protein kinase" evidence="7">
    <location>
        <begin position="1"/>
        <end position="190"/>
    </location>
</feature>
<dbReference type="InterPro" id="IPR000719">
    <property type="entry name" value="Prot_kinase_dom"/>
</dbReference>
<evidence type="ECO:0000256" key="1">
    <source>
        <dbReference type="ARBA" id="ARBA00011245"/>
    </source>
</evidence>
<dbReference type="InterPro" id="IPR011009">
    <property type="entry name" value="Kinase-like_dom_sf"/>
</dbReference>
<organism evidence="8 9">
    <name type="scientific">Ichthyophthirius multifiliis</name>
    <name type="common">White spot disease agent</name>
    <name type="synonym">Ich</name>
    <dbReference type="NCBI Taxonomy" id="5932"/>
    <lineage>
        <taxon>Eukaryota</taxon>
        <taxon>Sar</taxon>
        <taxon>Alveolata</taxon>
        <taxon>Ciliophora</taxon>
        <taxon>Intramacronucleata</taxon>
        <taxon>Oligohymenophorea</taxon>
        <taxon>Hymenostomatida</taxon>
        <taxon>Ophryoglenina</taxon>
        <taxon>Ichthyophthirius</taxon>
    </lineage>
</organism>
<dbReference type="SMART" id="SM00220">
    <property type="entry name" value="S_TKc"/>
    <property type="match status" value="1"/>
</dbReference>
<keyword evidence="5 8" id="KW-0418">Kinase</keyword>
<dbReference type="EMBL" id="GL984209">
    <property type="protein sequence ID" value="EGR28785.1"/>
    <property type="molecule type" value="Genomic_DNA"/>
</dbReference>
<dbReference type="EC" id="2.7.11.15" evidence="8"/>
<dbReference type="eggNOG" id="KOG0583">
    <property type="taxonomic scope" value="Eukaryota"/>
</dbReference>
<keyword evidence="6" id="KW-0067">ATP-binding</keyword>
<dbReference type="GO" id="GO:0047696">
    <property type="term" value="F:beta-adrenergic receptor kinase activity"/>
    <property type="evidence" value="ECO:0007669"/>
    <property type="project" value="UniProtKB-EC"/>
</dbReference>
<gene>
    <name evidence="8" type="ORF">IMG5_168210</name>
</gene>
<evidence type="ECO:0000313" key="8">
    <source>
        <dbReference type="EMBL" id="EGR28785.1"/>
    </source>
</evidence>
<dbReference type="InParanoid" id="G0R118"/>
<evidence type="ECO:0000256" key="3">
    <source>
        <dbReference type="ARBA" id="ARBA00022679"/>
    </source>
</evidence>
<dbReference type="InterPro" id="IPR008271">
    <property type="entry name" value="Ser/Thr_kinase_AS"/>
</dbReference>
<dbReference type="Gene3D" id="1.10.510.10">
    <property type="entry name" value="Transferase(Phosphotransferase) domain 1"/>
    <property type="match status" value="1"/>
</dbReference>
<dbReference type="OrthoDB" id="4062651at2759"/>
<name>G0R118_ICHMU</name>
<dbReference type="FunFam" id="1.10.510.10:FF:000571">
    <property type="entry name" value="Maternal embryonic leucine zipper kinase"/>
    <property type="match status" value="1"/>
</dbReference>
<keyword evidence="4" id="KW-0547">Nucleotide-binding</keyword>
<keyword evidence="9" id="KW-1185">Reference proteome</keyword>
<dbReference type="GO" id="GO:0005524">
    <property type="term" value="F:ATP binding"/>
    <property type="evidence" value="ECO:0007669"/>
    <property type="project" value="UniProtKB-KW"/>
</dbReference>
<reference evidence="8 9" key="1">
    <citation type="submission" date="2011-07" db="EMBL/GenBank/DDBJ databases">
        <authorList>
            <person name="Coyne R."/>
            <person name="Brami D."/>
            <person name="Johnson J."/>
            <person name="Hostetler J."/>
            <person name="Hannick L."/>
            <person name="Clark T."/>
            <person name="Cassidy-Hanley D."/>
            <person name="Inman J."/>
        </authorList>
    </citation>
    <scope>NUCLEOTIDE SEQUENCE [LARGE SCALE GENOMIC DNA]</scope>
    <source>
        <strain evidence="8 9">G5</strain>
    </source>
</reference>
<accession>G0R118</accession>
<evidence type="ECO:0000256" key="6">
    <source>
        <dbReference type="ARBA" id="ARBA00022840"/>
    </source>
</evidence>
<dbReference type="RefSeq" id="XP_004030021.1">
    <property type="nucleotide sequence ID" value="XM_004029973.1"/>
</dbReference>
<proteinExistence type="predicted"/>
<evidence type="ECO:0000256" key="2">
    <source>
        <dbReference type="ARBA" id="ARBA00022527"/>
    </source>
</evidence>
<keyword evidence="3 8" id="KW-0808">Transferase</keyword>
<dbReference type="Proteomes" id="UP000008983">
    <property type="component" value="Unassembled WGS sequence"/>
</dbReference>
<dbReference type="AlphaFoldDB" id="G0R118"/>
<dbReference type="Pfam" id="PF00069">
    <property type="entry name" value="Pkinase"/>
    <property type="match status" value="1"/>
</dbReference>
<dbReference type="PROSITE" id="PS50011">
    <property type="entry name" value="PROTEIN_KINASE_DOM"/>
    <property type="match status" value="1"/>
</dbReference>
<dbReference type="SUPFAM" id="SSF56112">
    <property type="entry name" value="Protein kinase-like (PK-like)"/>
    <property type="match status" value="1"/>
</dbReference>
<evidence type="ECO:0000256" key="4">
    <source>
        <dbReference type="ARBA" id="ARBA00022741"/>
    </source>
</evidence>
<dbReference type="GeneID" id="14904887"/>
<evidence type="ECO:0000259" key="7">
    <source>
        <dbReference type="PROSITE" id="PS50011"/>
    </source>
</evidence>
<dbReference type="GO" id="GO:0035556">
    <property type="term" value="P:intracellular signal transduction"/>
    <property type="evidence" value="ECO:0007669"/>
    <property type="project" value="TreeGrafter"/>
</dbReference>
<keyword evidence="2" id="KW-0723">Serine/threonine-protein kinase</keyword>
<dbReference type="PROSITE" id="PS00108">
    <property type="entry name" value="PROTEIN_KINASE_ST"/>
    <property type="match status" value="1"/>
</dbReference>
<dbReference type="PANTHER" id="PTHR24346">
    <property type="entry name" value="MAP/MICROTUBULE AFFINITY-REGULATING KINASE"/>
    <property type="match status" value="1"/>
</dbReference>
<comment type="subunit">
    <text evidence="1">Monomer.</text>
</comment>
<dbReference type="GO" id="GO:0004674">
    <property type="term" value="F:protein serine/threonine kinase activity"/>
    <property type="evidence" value="ECO:0007669"/>
    <property type="project" value="UniProtKB-KW"/>
</dbReference>
<evidence type="ECO:0000313" key="9">
    <source>
        <dbReference type="Proteomes" id="UP000008983"/>
    </source>
</evidence>
<evidence type="ECO:0000256" key="5">
    <source>
        <dbReference type="ARBA" id="ARBA00022777"/>
    </source>
</evidence>
<dbReference type="GO" id="GO:0005737">
    <property type="term" value="C:cytoplasm"/>
    <property type="evidence" value="ECO:0007669"/>
    <property type="project" value="TreeGrafter"/>
</dbReference>
<dbReference type="PANTHER" id="PTHR24346:SF82">
    <property type="entry name" value="KP78A-RELATED"/>
    <property type="match status" value="1"/>
</dbReference>